<proteinExistence type="predicted"/>
<accession>A0A5C3LJV3</accession>
<dbReference type="Proteomes" id="UP000308652">
    <property type="component" value="Unassembled WGS sequence"/>
</dbReference>
<evidence type="ECO:0000256" key="1">
    <source>
        <dbReference type="SAM" id="MobiDB-lite"/>
    </source>
</evidence>
<evidence type="ECO:0000313" key="2">
    <source>
        <dbReference type="EMBL" id="TFK32892.1"/>
    </source>
</evidence>
<protein>
    <submittedName>
        <fullName evidence="2">Uncharacterized protein</fullName>
    </submittedName>
</protein>
<reference evidence="2 3" key="1">
    <citation type="journal article" date="2019" name="Nat. Ecol. Evol.">
        <title>Megaphylogeny resolves global patterns of mushroom evolution.</title>
        <authorList>
            <person name="Varga T."/>
            <person name="Krizsan K."/>
            <person name="Foldi C."/>
            <person name="Dima B."/>
            <person name="Sanchez-Garcia M."/>
            <person name="Sanchez-Ramirez S."/>
            <person name="Szollosi G.J."/>
            <person name="Szarkandi J.G."/>
            <person name="Papp V."/>
            <person name="Albert L."/>
            <person name="Andreopoulos W."/>
            <person name="Angelini C."/>
            <person name="Antonin V."/>
            <person name="Barry K.W."/>
            <person name="Bougher N.L."/>
            <person name="Buchanan P."/>
            <person name="Buyck B."/>
            <person name="Bense V."/>
            <person name="Catcheside P."/>
            <person name="Chovatia M."/>
            <person name="Cooper J."/>
            <person name="Damon W."/>
            <person name="Desjardin D."/>
            <person name="Finy P."/>
            <person name="Geml J."/>
            <person name="Haridas S."/>
            <person name="Hughes K."/>
            <person name="Justo A."/>
            <person name="Karasinski D."/>
            <person name="Kautmanova I."/>
            <person name="Kiss B."/>
            <person name="Kocsube S."/>
            <person name="Kotiranta H."/>
            <person name="LaButti K.M."/>
            <person name="Lechner B.E."/>
            <person name="Liimatainen K."/>
            <person name="Lipzen A."/>
            <person name="Lukacs Z."/>
            <person name="Mihaltcheva S."/>
            <person name="Morgado L.N."/>
            <person name="Niskanen T."/>
            <person name="Noordeloos M.E."/>
            <person name="Ohm R.A."/>
            <person name="Ortiz-Santana B."/>
            <person name="Ovrebo C."/>
            <person name="Racz N."/>
            <person name="Riley R."/>
            <person name="Savchenko A."/>
            <person name="Shiryaev A."/>
            <person name="Soop K."/>
            <person name="Spirin V."/>
            <person name="Szebenyi C."/>
            <person name="Tomsovsky M."/>
            <person name="Tulloss R.E."/>
            <person name="Uehling J."/>
            <person name="Grigoriev I.V."/>
            <person name="Vagvolgyi C."/>
            <person name="Papp T."/>
            <person name="Martin F.M."/>
            <person name="Miettinen O."/>
            <person name="Hibbett D.S."/>
            <person name="Nagy L.G."/>
        </authorList>
    </citation>
    <scope>NUCLEOTIDE SEQUENCE [LARGE SCALE GENOMIC DNA]</scope>
    <source>
        <strain evidence="2 3">CBS 166.37</strain>
    </source>
</reference>
<keyword evidence="3" id="KW-1185">Reference proteome</keyword>
<dbReference type="AlphaFoldDB" id="A0A5C3LJV3"/>
<dbReference type="EMBL" id="ML213660">
    <property type="protein sequence ID" value="TFK32892.1"/>
    <property type="molecule type" value="Genomic_DNA"/>
</dbReference>
<sequence>MSTIASESSVECADLAVNLPSDVANRILYSYPYDSKKQVSDDSSPSNRDFNPPGSEFFSNSFPIPETLLEEINAHASNAFSLSVQEAARKAMSGALEGSDDNKTTTKIPEPIISLYSPHEGCHEIIDDVVKRVGHRHAADIVVLDSLDLALGQYGPLGKDISDAIFTLYGPSDSNEDESKDNALQAVFNAIVDVNPVSWRKRIIYMRAFCETSHSAERIMIRLLRGIHIRRSSSNEQGRIQPTILILGFTQTPTDPAYVSVENYFTKPDASLRRLLMPNGNWTWRADHSWNKLPTQLCRFSSSFFLDAFVKRESLSADQISSEKLSLPQNFNLDASVTYISIFFQDSGECNSKQLVKDLAAKRIGVVGSAWLTIACGLRGATVSPHTLESIHDILLTDKDGVKAPESAEASKAKVVLEQLKKMTTSTLPLVIDRMDV</sequence>
<evidence type="ECO:0000313" key="3">
    <source>
        <dbReference type="Proteomes" id="UP000308652"/>
    </source>
</evidence>
<gene>
    <name evidence="2" type="ORF">BDQ12DRAFT_472321</name>
</gene>
<dbReference type="OrthoDB" id="2872203at2759"/>
<name>A0A5C3LJV3_9AGAR</name>
<feature type="region of interest" description="Disordered" evidence="1">
    <location>
        <begin position="36"/>
        <end position="56"/>
    </location>
</feature>
<dbReference type="STRING" id="68775.A0A5C3LJV3"/>
<organism evidence="2 3">
    <name type="scientific">Crucibulum laeve</name>
    <dbReference type="NCBI Taxonomy" id="68775"/>
    <lineage>
        <taxon>Eukaryota</taxon>
        <taxon>Fungi</taxon>
        <taxon>Dikarya</taxon>
        <taxon>Basidiomycota</taxon>
        <taxon>Agaricomycotina</taxon>
        <taxon>Agaricomycetes</taxon>
        <taxon>Agaricomycetidae</taxon>
        <taxon>Agaricales</taxon>
        <taxon>Agaricineae</taxon>
        <taxon>Nidulariaceae</taxon>
        <taxon>Crucibulum</taxon>
    </lineage>
</organism>